<evidence type="ECO:0000256" key="2">
    <source>
        <dbReference type="SAM" id="SignalP"/>
    </source>
</evidence>
<evidence type="ECO:0000259" key="3">
    <source>
        <dbReference type="Pfam" id="PF10342"/>
    </source>
</evidence>
<evidence type="ECO:0000313" key="5">
    <source>
        <dbReference type="Proteomes" id="UP000703269"/>
    </source>
</evidence>
<dbReference type="OrthoDB" id="2317741at2759"/>
<evidence type="ECO:0000256" key="1">
    <source>
        <dbReference type="ARBA" id="ARBA00022729"/>
    </source>
</evidence>
<dbReference type="AlphaFoldDB" id="A0A9P3G6L9"/>
<evidence type="ECO:0000313" key="4">
    <source>
        <dbReference type="EMBL" id="GJE88799.1"/>
    </source>
</evidence>
<name>A0A9P3G6L9_9APHY</name>
<dbReference type="InterPro" id="IPR018466">
    <property type="entry name" value="Kre9/Knh1-like_N"/>
</dbReference>
<gene>
    <name evidence="4" type="ORF">PsYK624_048860</name>
</gene>
<organism evidence="4 5">
    <name type="scientific">Phanerochaete sordida</name>
    <dbReference type="NCBI Taxonomy" id="48140"/>
    <lineage>
        <taxon>Eukaryota</taxon>
        <taxon>Fungi</taxon>
        <taxon>Dikarya</taxon>
        <taxon>Basidiomycota</taxon>
        <taxon>Agaricomycotina</taxon>
        <taxon>Agaricomycetes</taxon>
        <taxon>Polyporales</taxon>
        <taxon>Phanerochaetaceae</taxon>
        <taxon>Phanerochaete</taxon>
    </lineage>
</organism>
<dbReference type="Proteomes" id="UP000703269">
    <property type="component" value="Unassembled WGS sequence"/>
</dbReference>
<feature type="chain" id="PRO_5040455676" description="Yeast cell wall synthesis Kre9/Knh1-like N-terminal domain-containing protein" evidence="2">
    <location>
        <begin position="23"/>
        <end position="128"/>
    </location>
</feature>
<proteinExistence type="predicted"/>
<feature type="domain" description="Yeast cell wall synthesis Kre9/Knh1-like N-terminal" evidence="3">
    <location>
        <begin position="38"/>
        <end position="126"/>
    </location>
</feature>
<protein>
    <recommendedName>
        <fullName evidence="3">Yeast cell wall synthesis Kre9/Knh1-like N-terminal domain-containing protein</fullName>
    </recommendedName>
</protein>
<feature type="signal peptide" evidence="2">
    <location>
        <begin position="1"/>
        <end position="22"/>
    </location>
</feature>
<sequence>MTTSYTNTLALLFLALLAVVSAGPVLKRDVFVPPVTYPREGTVWKAGSKHNVTWDVSNPPKQITNNKGMIILSKGGILQDLDDPLAENFNILDGRHEITVPDVAAGDDYAIVVFGDSGNASPDFTITN</sequence>
<dbReference type="Pfam" id="PF10342">
    <property type="entry name" value="Kre9_KNH"/>
    <property type="match status" value="1"/>
</dbReference>
<dbReference type="EMBL" id="BPQB01000010">
    <property type="protein sequence ID" value="GJE88799.1"/>
    <property type="molecule type" value="Genomic_DNA"/>
</dbReference>
<keyword evidence="1 2" id="KW-0732">Signal</keyword>
<reference evidence="4 5" key="1">
    <citation type="submission" date="2021-08" db="EMBL/GenBank/DDBJ databases">
        <title>Draft Genome Sequence of Phanerochaete sordida strain YK-624.</title>
        <authorList>
            <person name="Mori T."/>
            <person name="Dohra H."/>
            <person name="Suzuki T."/>
            <person name="Kawagishi H."/>
            <person name="Hirai H."/>
        </authorList>
    </citation>
    <scope>NUCLEOTIDE SEQUENCE [LARGE SCALE GENOMIC DNA]</scope>
    <source>
        <strain evidence="4 5">YK-624</strain>
    </source>
</reference>
<comment type="caution">
    <text evidence="4">The sequence shown here is derived from an EMBL/GenBank/DDBJ whole genome shotgun (WGS) entry which is preliminary data.</text>
</comment>
<accession>A0A9P3G6L9</accession>
<keyword evidence="5" id="KW-1185">Reference proteome</keyword>